<dbReference type="AlphaFoldDB" id="A0A0U1PYB0"/>
<dbReference type="RefSeq" id="WP_046742284.1">
    <property type="nucleotide sequence ID" value="NZ_LBNQ01000033.1"/>
</dbReference>
<dbReference type="InterPro" id="IPR051924">
    <property type="entry name" value="GST_Kappa/NadH"/>
</dbReference>
<dbReference type="GO" id="GO:0004364">
    <property type="term" value="F:glutathione transferase activity"/>
    <property type="evidence" value="ECO:0007669"/>
    <property type="project" value="TreeGrafter"/>
</dbReference>
<evidence type="ECO:0000256" key="1">
    <source>
        <dbReference type="PIRNR" id="PIRNR006386"/>
    </source>
</evidence>
<name>A0A0U1PYB0_9BURK</name>
<evidence type="ECO:0000256" key="2">
    <source>
        <dbReference type="PIRSR" id="PIRSR006386-1"/>
    </source>
</evidence>
<evidence type="ECO:0000313" key="5">
    <source>
        <dbReference type="Proteomes" id="UP000050580"/>
    </source>
</evidence>
<dbReference type="PANTHER" id="PTHR42943">
    <property type="entry name" value="GLUTATHIONE S-TRANSFERASE KAPPA"/>
    <property type="match status" value="1"/>
</dbReference>
<keyword evidence="5" id="KW-1185">Reference proteome</keyword>
<dbReference type="Proteomes" id="UP000050580">
    <property type="component" value="Unassembled WGS sequence"/>
</dbReference>
<dbReference type="PANTHER" id="PTHR42943:SF2">
    <property type="entry name" value="GLUTATHIONE S-TRANSFERASE KAPPA 1"/>
    <property type="match status" value="1"/>
</dbReference>
<proteinExistence type="inferred from homology"/>
<evidence type="ECO:0000259" key="3">
    <source>
        <dbReference type="Pfam" id="PF01323"/>
    </source>
</evidence>
<feature type="active site" description="Nucleophile" evidence="2">
    <location>
        <position position="12"/>
    </location>
</feature>
<dbReference type="Pfam" id="PF01323">
    <property type="entry name" value="DSBA"/>
    <property type="match status" value="1"/>
</dbReference>
<dbReference type="EMBL" id="LBNQ01000033">
    <property type="protein sequence ID" value="KKW67355.1"/>
    <property type="molecule type" value="Genomic_DNA"/>
</dbReference>
<dbReference type="STRING" id="1610491.AAV94_10955"/>
<dbReference type="GO" id="GO:1901170">
    <property type="term" value="P:naphthalene catabolic process"/>
    <property type="evidence" value="ECO:0007669"/>
    <property type="project" value="InterPro"/>
</dbReference>
<dbReference type="InterPro" id="IPR036249">
    <property type="entry name" value="Thioredoxin-like_sf"/>
</dbReference>
<gene>
    <name evidence="4" type="ORF">AAV94_10955</name>
</gene>
<keyword evidence="1" id="KW-0413">Isomerase</keyword>
<comment type="similarity">
    <text evidence="1">Belongs to the GST superfamily. NadH family.</text>
</comment>
<dbReference type="GO" id="GO:0004602">
    <property type="term" value="F:glutathione peroxidase activity"/>
    <property type="evidence" value="ECO:0007669"/>
    <property type="project" value="TreeGrafter"/>
</dbReference>
<dbReference type="EC" id="5.99.1.4" evidence="1"/>
<dbReference type="OrthoDB" id="8560325at2"/>
<comment type="caution">
    <text evidence="4">The sequence shown here is derived from an EMBL/GenBank/DDBJ whole genome shotgun (WGS) entry which is preliminary data.</text>
</comment>
<dbReference type="GO" id="GO:0006749">
    <property type="term" value="P:glutathione metabolic process"/>
    <property type="evidence" value="ECO:0007669"/>
    <property type="project" value="TreeGrafter"/>
</dbReference>
<accession>A0A0U1PYB0</accession>
<dbReference type="InterPro" id="IPR014440">
    <property type="entry name" value="HCCAis_GSTk"/>
</dbReference>
<evidence type="ECO:0000313" key="4">
    <source>
        <dbReference type="EMBL" id="KKW67355.1"/>
    </source>
</evidence>
<feature type="domain" description="DSBA-like thioredoxin" evidence="3">
    <location>
        <begin position="4"/>
        <end position="195"/>
    </location>
</feature>
<dbReference type="PIRSF" id="PIRSF006386">
    <property type="entry name" value="HCCAis_GSTk"/>
    <property type="match status" value="1"/>
</dbReference>
<protein>
    <recommendedName>
        <fullName evidence="1">2-hydroxychromene-2-carboxylate isomerase</fullName>
        <ecNumber evidence="1">5.99.1.4</ecNumber>
    </recommendedName>
</protein>
<dbReference type="SUPFAM" id="SSF52833">
    <property type="entry name" value="Thioredoxin-like"/>
    <property type="match status" value="1"/>
</dbReference>
<organism evidence="4 5">
    <name type="scientific">Lampropedia cohaerens</name>
    <dbReference type="NCBI Taxonomy" id="1610491"/>
    <lineage>
        <taxon>Bacteria</taxon>
        <taxon>Pseudomonadati</taxon>
        <taxon>Pseudomonadota</taxon>
        <taxon>Betaproteobacteria</taxon>
        <taxon>Burkholderiales</taxon>
        <taxon>Comamonadaceae</taxon>
        <taxon>Lampropedia</taxon>
    </lineage>
</organism>
<dbReference type="InterPro" id="IPR001853">
    <property type="entry name" value="DSBA-like_thioredoxin_dom"/>
</dbReference>
<comment type="catalytic activity">
    <reaction evidence="1">
        <text>2-hydroxychromene-2-carboxylate = (3E)-4-(2-hydroxyphenyl)-2-oxobut-3-enoate</text>
        <dbReference type="Rhea" id="RHEA:27401"/>
        <dbReference type="ChEBI" id="CHEBI:59350"/>
        <dbReference type="ChEBI" id="CHEBI:59353"/>
        <dbReference type="EC" id="5.99.1.4"/>
    </reaction>
</comment>
<dbReference type="Gene3D" id="3.40.30.10">
    <property type="entry name" value="Glutaredoxin"/>
    <property type="match status" value="1"/>
</dbReference>
<dbReference type="InterPro" id="IPR044087">
    <property type="entry name" value="NahD-like"/>
</dbReference>
<reference evidence="4 5" key="1">
    <citation type="submission" date="2015-05" db="EMBL/GenBank/DDBJ databases">
        <title>Draft genome sequence of Lampropedia sp. CT6, isolated from the microbial mat of a hot water spring, located at Manikaran, India.</title>
        <authorList>
            <person name="Tripathi C."/>
            <person name="Rani P."/>
            <person name="Mahato N.K."/>
            <person name="Lal R."/>
        </authorList>
    </citation>
    <scope>NUCLEOTIDE SEQUENCE [LARGE SCALE GENOMIC DNA]</scope>
    <source>
        <strain evidence="4 5">CT6</strain>
    </source>
</reference>
<sequence length="197" mass="21750">MKNVTFYLDFVSPYAYLAFHALPQALEGCSYRMEYRPIVLGAVFKANAVPSPAQQPAKRDWIRRHTTWLAEQAGLTSFAPAVNHPFSSIPLSRMALACSEDGAINRYVANAVFAHCWEAGGADPLDLQRLEALRAVLHKQWQPTIQSVDDEAIKQRLRANTDAALATGLFGVPSFVVDGELLWGLDALPMLRARLLG</sequence>
<dbReference type="CDD" id="cd03022">
    <property type="entry name" value="DsbA_HCCA_Iso"/>
    <property type="match status" value="1"/>
</dbReference>
<dbReference type="GO" id="GO:0018845">
    <property type="term" value="F:2-hydroxychromene-2-carboxylate isomerase activity"/>
    <property type="evidence" value="ECO:0007669"/>
    <property type="project" value="UniProtKB-UniRule"/>
</dbReference>